<accession>A0A8S2AI54</accession>
<sequence length="96" mass="10511">MPPSMVSGSTPYCFQSSRLSMESHDKGSSVLFFLLETAPRWRDGNGSWITISVRLASSRLTGGSCSGEVLQFLDGGSSVFFVLRLGFRESGLDRLR</sequence>
<protein>
    <submittedName>
        <fullName evidence="1">Uncharacterized protein</fullName>
    </submittedName>
</protein>
<evidence type="ECO:0000313" key="2">
    <source>
        <dbReference type="Proteomes" id="UP000682877"/>
    </source>
</evidence>
<evidence type="ECO:0000313" key="1">
    <source>
        <dbReference type="EMBL" id="CAE6075675.1"/>
    </source>
</evidence>
<dbReference type="AlphaFoldDB" id="A0A8S2AI54"/>
<dbReference type="Proteomes" id="UP000682877">
    <property type="component" value="Chromosome 5"/>
</dbReference>
<gene>
    <name evidence="1" type="ORF">AARE701A_LOCUS12988</name>
</gene>
<proteinExistence type="predicted"/>
<name>A0A8S2AI54_ARAAE</name>
<reference evidence="1" key="1">
    <citation type="submission" date="2021-01" db="EMBL/GenBank/DDBJ databases">
        <authorList>
            <person name="Bezrukov I."/>
        </authorList>
    </citation>
    <scope>NUCLEOTIDE SEQUENCE</scope>
</reference>
<organism evidence="1 2">
    <name type="scientific">Arabidopsis arenosa</name>
    <name type="common">Sand rock-cress</name>
    <name type="synonym">Cardaminopsis arenosa</name>
    <dbReference type="NCBI Taxonomy" id="38785"/>
    <lineage>
        <taxon>Eukaryota</taxon>
        <taxon>Viridiplantae</taxon>
        <taxon>Streptophyta</taxon>
        <taxon>Embryophyta</taxon>
        <taxon>Tracheophyta</taxon>
        <taxon>Spermatophyta</taxon>
        <taxon>Magnoliopsida</taxon>
        <taxon>eudicotyledons</taxon>
        <taxon>Gunneridae</taxon>
        <taxon>Pentapetalae</taxon>
        <taxon>rosids</taxon>
        <taxon>malvids</taxon>
        <taxon>Brassicales</taxon>
        <taxon>Brassicaceae</taxon>
        <taxon>Camelineae</taxon>
        <taxon>Arabidopsis</taxon>
    </lineage>
</organism>
<keyword evidence="2" id="KW-1185">Reference proteome</keyword>
<dbReference type="EMBL" id="LR999455">
    <property type="protein sequence ID" value="CAE6075675.1"/>
    <property type="molecule type" value="Genomic_DNA"/>
</dbReference>